<sequence length="200" mass="21819">MEDQSWMAYFSDAPPPKPSLTRILTDIHKRELASPIFVCLMCGKESSSQQAMASHCKRHVQAGMAKGTVQHIKCYPDHTKSHFLCIGLEPNPRGSGSSNRIKKVPLPSYRTVFPYAGDAFISHLQSTVPAKQNGVGPSITPIGIRPNFDLTLRLGPTPSTAAADDSQGMRFWFHSSSSSANNIVSVDDPKGKKVMPGPWN</sequence>
<evidence type="ECO:0008006" key="3">
    <source>
        <dbReference type="Google" id="ProtNLM"/>
    </source>
</evidence>
<evidence type="ECO:0000313" key="2">
    <source>
        <dbReference type="Proteomes" id="UP001497457"/>
    </source>
</evidence>
<dbReference type="AlphaFoldDB" id="A0ABC9EA17"/>
<evidence type="ECO:0000313" key="1">
    <source>
        <dbReference type="EMBL" id="CAL5052700.1"/>
    </source>
</evidence>
<gene>
    <name evidence="1" type="ORF">URODEC1_LOCUS92874</name>
</gene>
<reference evidence="1 2" key="2">
    <citation type="submission" date="2024-10" db="EMBL/GenBank/DDBJ databases">
        <authorList>
            <person name="Ryan C."/>
        </authorList>
    </citation>
    <scope>NUCLEOTIDE SEQUENCE [LARGE SCALE GENOMIC DNA]</scope>
</reference>
<name>A0ABC9EA17_9POAL</name>
<keyword evidence="2" id="KW-1185">Reference proteome</keyword>
<dbReference type="EMBL" id="OZ075146">
    <property type="protein sequence ID" value="CAL5052700.1"/>
    <property type="molecule type" value="Genomic_DNA"/>
</dbReference>
<reference evidence="2" key="1">
    <citation type="submission" date="2024-06" db="EMBL/GenBank/DDBJ databases">
        <authorList>
            <person name="Ryan C."/>
        </authorList>
    </citation>
    <scope>NUCLEOTIDE SEQUENCE [LARGE SCALE GENOMIC DNA]</scope>
</reference>
<protein>
    <recommendedName>
        <fullName evidence="3">C2H2-type domain-containing protein</fullName>
    </recommendedName>
</protein>
<proteinExistence type="predicted"/>
<organism evidence="1 2">
    <name type="scientific">Urochloa decumbens</name>
    <dbReference type="NCBI Taxonomy" id="240449"/>
    <lineage>
        <taxon>Eukaryota</taxon>
        <taxon>Viridiplantae</taxon>
        <taxon>Streptophyta</taxon>
        <taxon>Embryophyta</taxon>
        <taxon>Tracheophyta</taxon>
        <taxon>Spermatophyta</taxon>
        <taxon>Magnoliopsida</taxon>
        <taxon>Liliopsida</taxon>
        <taxon>Poales</taxon>
        <taxon>Poaceae</taxon>
        <taxon>PACMAD clade</taxon>
        <taxon>Panicoideae</taxon>
        <taxon>Panicodae</taxon>
        <taxon>Paniceae</taxon>
        <taxon>Melinidinae</taxon>
        <taxon>Urochloa</taxon>
    </lineage>
</organism>
<dbReference type="Proteomes" id="UP001497457">
    <property type="component" value="Chromosome 36b"/>
</dbReference>
<accession>A0ABC9EA17</accession>